<organism evidence="9 10">
    <name type="scientific">Plectus sambesii</name>
    <dbReference type="NCBI Taxonomy" id="2011161"/>
    <lineage>
        <taxon>Eukaryota</taxon>
        <taxon>Metazoa</taxon>
        <taxon>Ecdysozoa</taxon>
        <taxon>Nematoda</taxon>
        <taxon>Chromadorea</taxon>
        <taxon>Plectida</taxon>
        <taxon>Plectina</taxon>
        <taxon>Plectoidea</taxon>
        <taxon>Plectidae</taxon>
        <taxon>Plectus</taxon>
    </lineage>
</organism>
<dbReference type="GO" id="GO:0005814">
    <property type="term" value="C:centriole"/>
    <property type="evidence" value="ECO:0007669"/>
    <property type="project" value="TreeGrafter"/>
</dbReference>
<protein>
    <submittedName>
        <fullName evidence="10">Spindle assembly abnormal protein 6 N-terminal domain-containing protein</fullName>
    </submittedName>
</protein>
<proteinExistence type="predicted"/>
<feature type="coiled-coil region" evidence="6">
    <location>
        <begin position="341"/>
        <end position="411"/>
    </location>
</feature>
<evidence type="ECO:0000256" key="5">
    <source>
        <dbReference type="ARBA" id="ARBA00023306"/>
    </source>
</evidence>
<dbReference type="WBParaSite" id="PSAMB.scaffold5440size11674.g26612.t1">
    <property type="protein sequence ID" value="PSAMB.scaffold5440size11674.g26612.t1"/>
    <property type="gene ID" value="PSAMB.scaffold5440size11674.g26612"/>
</dbReference>
<keyword evidence="5" id="KW-0131">Cell cycle</keyword>
<dbReference type="Pfam" id="PF16531">
    <property type="entry name" value="SAS-6_N"/>
    <property type="match status" value="1"/>
</dbReference>
<dbReference type="InterPro" id="IPR032396">
    <property type="entry name" value="SAS-6_N"/>
</dbReference>
<comment type="subcellular location">
    <subcellularLocation>
        <location evidence="1">Cytoplasm</location>
        <location evidence="1">Cytoskeleton</location>
        <location evidence="1">Microtubule organizing center</location>
        <location evidence="1">Centrosome</location>
    </subcellularLocation>
</comment>
<keyword evidence="2" id="KW-0963">Cytoplasm</keyword>
<feature type="coiled-coil region" evidence="6">
    <location>
        <begin position="179"/>
        <end position="280"/>
    </location>
</feature>
<keyword evidence="9" id="KW-1185">Reference proteome</keyword>
<dbReference type="Proteomes" id="UP000887566">
    <property type="component" value="Unplaced"/>
</dbReference>
<evidence type="ECO:0000256" key="6">
    <source>
        <dbReference type="SAM" id="Coils"/>
    </source>
</evidence>
<name>A0A914WX07_9BILA</name>
<evidence type="ECO:0000256" key="3">
    <source>
        <dbReference type="ARBA" id="ARBA00023054"/>
    </source>
</evidence>
<dbReference type="Gene3D" id="2.170.210.20">
    <property type="entry name" value="Spindle assembly abnormal protein 6, N-terminal domain"/>
    <property type="match status" value="1"/>
</dbReference>
<evidence type="ECO:0000256" key="2">
    <source>
        <dbReference type="ARBA" id="ARBA00022490"/>
    </source>
</evidence>
<keyword evidence="4" id="KW-0206">Cytoskeleton</keyword>
<keyword evidence="3 6" id="KW-0175">Coiled coil</keyword>
<evidence type="ECO:0000259" key="8">
    <source>
        <dbReference type="Pfam" id="PF16531"/>
    </source>
</evidence>
<feature type="domain" description="Spindle assembly abnormal protein 6 N-terminal" evidence="8">
    <location>
        <begin position="18"/>
        <end position="145"/>
    </location>
</feature>
<dbReference type="InterPro" id="IPR038558">
    <property type="entry name" value="SAS-6_N_sf"/>
</dbReference>
<dbReference type="GO" id="GO:0005813">
    <property type="term" value="C:centrosome"/>
    <property type="evidence" value="ECO:0007669"/>
    <property type="project" value="UniProtKB-SubCell"/>
</dbReference>
<accession>A0A914WX07</accession>
<evidence type="ECO:0000313" key="10">
    <source>
        <dbReference type="WBParaSite" id="PSAMB.scaffold5440size11674.g26612.t1"/>
    </source>
</evidence>
<evidence type="ECO:0000256" key="7">
    <source>
        <dbReference type="SAM" id="MobiDB-lite"/>
    </source>
</evidence>
<evidence type="ECO:0000256" key="1">
    <source>
        <dbReference type="ARBA" id="ARBA00004300"/>
    </source>
</evidence>
<dbReference type="AlphaFoldDB" id="A0A914WX07"/>
<feature type="region of interest" description="Disordered" evidence="7">
    <location>
        <begin position="484"/>
        <end position="508"/>
    </location>
</feature>
<evidence type="ECO:0000313" key="9">
    <source>
        <dbReference type="Proteomes" id="UP000887566"/>
    </source>
</evidence>
<reference evidence="10" key="1">
    <citation type="submission" date="2022-11" db="UniProtKB">
        <authorList>
            <consortium name="WormBaseParasite"/>
        </authorList>
    </citation>
    <scope>IDENTIFICATION</scope>
</reference>
<dbReference type="PANTHER" id="PTHR44281">
    <property type="entry name" value="SPINDLE ASSEMBLY ABNORMAL PROTEIN 6 HOMOLOG"/>
    <property type="match status" value="1"/>
</dbReference>
<sequence>MPPFNQFKIAVSALLSRSSEQRREVRIDVAVVIEPTSSGQKDVVVRLTREDDAQFLYAARISEDNYGSLRKEQGLGQHWHEFSNFPAMFSGLIEKCASTPEKSDQPKRWMQLTELPKELNGQSSLKMEILQTTEVKPVILLALSFVAATDAQIKDYLTSKLTNLKQKLSLLDKDKKLQLTAAKETIEHLNEKLKTQEVDSNERISALQKEKETALTKVGELERERELLEREVNEKCSECDDLQYEKEQYLKEIDELKSCLLAEKELNRRLQEELDVERSKEEESAARLGDELDGLKVELRKKNLLCINQQREISRLIQLEKDLKHDLKLQEGETQKGVEIIQKMMRRERAAKSEKIRAENDQVSLRDEKLKSMEGEYEAVKADLALVRADLEKLQSENKQLIEKCTVLSTEKEDLSASLRAKNKALADLYHSSRQATALAISPLGPYPIAVHNVSPSYRPVLGLHNPTAATSPPTMLLHHDPVSPISLRGTSTTPSGPIIRPPNRPNV</sequence>
<dbReference type="PANTHER" id="PTHR44281:SF2">
    <property type="entry name" value="SPINDLE ASSEMBLY ABNORMAL PROTEIN 6 HOMOLOG"/>
    <property type="match status" value="1"/>
</dbReference>
<evidence type="ECO:0000256" key="4">
    <source>
        <dbReference type="ARBA" id="ARBA00023212"/>
    </source>
</evidence>
<dbReference type="GO" id="GO:0007099">
    <property type="term" value="P:centriole replication"/>
    <property type="evidence" value="ECO:0007669"/>
    <property type="project" value="TreeGrafter"/>
</dbReference>